<dbReference type="PANTHER" id="PTHR34595">
    <property type="entry name" value="BLR5612 PROTEIN"/>
    <property type="match status" value="1"/>
</dbReference>
<evidence type="ECO:0000313" key="3">
    <source>
        <dbReference type="Proteomes" id="UP000596063"/>
    </source>
</evidence>
<name>A0A7T4UQ15_9GAMM</name>
<feature type="domain" description="DUF403" evidence="1">
    <location>
        <begin position="1"/>
        <end position="305"/>
    </location>
</feature>
<dbReference type="Proteomes" id="UP000596063">
    <property type="component" value="Chromosome"/>
</dbReference>
<evidence type="ECO:0000259" key="1">
    <source>
        <dbReference type="Pfam" id="PF04168"/>
    </source>
</evidence>
<accession>A0A7T4UQ15</accession>
<dbReference type="InterPro" id="IPR051680">
    <property type="entry name" value="ATP-dep_Glu-Cys_Ligase-2"/>
</dbReference>
<organism evidence="2 3">
    <name type="scientific">Spongiibacter nanhainus</name>
    <dbReference type="NCBI Taxonomy" id="2794344"/>
    <lineage>
        <taxon>Bacteria</taxon>
        <taxon>Pseudomonadati</taxon>
        <taxon>Pseudomonadota</taxon>
        <taxon>Gammaproteobacteria</taxon>
        <taxon>Cellvibrionales</taxon>
        <taxon>Spongiibacteraceae</taxon>
        <taxon>Spongiibacter</taxon>
    </lineage>
</organism>
<dbReference type="InterPro" id="IPR007296">
    <property type="entry name" value="DUF403"/>
</dbReference>
<reference evidence="2 3" key="1">
    <citation type="submission" date="2020-12" db="EMBL/GenBank/DDBJ databases">
        <authorList>
            <person name="Shan Y."/>
        </authorList>
    </citation>
    <scope>NUCLEOTIDE SEQUENCE [LARGE SCALE GENOMIC DNA]</scope>
    <source>
        <strain evidence="3">csc3.9</strain>
    </source>
</reference>
<evidence type="ECO:0000313" key="2">
    <source>
        <dbReference type="EMBL" id="QQD16880.1"/>
    </source>
</evidence>
<protein>
    <submittedName>
        <fullName evidence="2">Alpha-E domain-containing protein</fullName>
    </submittedName>
</protein>
<keyword evidence="3" id="KW-1185">Reference proteome</keyword>
<dbReference type="PANTHER" id="PTHR34595:SF7">
    <property type="entry name" value="SLL1039 PROTEIN"/>
    <property type="match status" value="1"/>
</dbReference>
<dbReference type="Pfam" id="PF04168">
    <property type="entry name" value="Alpha-E"/>
    <property type="match status" value="1"/>
</dbReference>
<dbReference type="RefSeq" id="WP_198568382.1">
    <property type="nucleotide sequence ID" value="NZ_CP066167.1"/>
</dbReference>
<dbReference type="KEGG" id="snan:I6N98_10840"/>
<dbReference type="AlphaFoldDB" id="A0A7T4UQ15"/>
<sequence length="308" mass="35247">MLSRVAERMYWFGRYMERVESMARLIQVYSQLLSDLPKDTGISWHNLVYASGCHSEFERRFTVKDEKRVVRFLLEDMSNPSSLISSLRMVRENIRTTRDVVPAETWELVNEFRNYVAENVQQGVNRRNRHTFLDQVIRTCQQINGLVADTMRRDAAWHFLSLGRNLERGDMSLRTLEAGASMAAELVDDDFHQASDAVWSSVLRTLDAMMSYRRTMRVALNGEDAARFLLEDELLPRAVTCCLLRMDESVKSLPGGEAVSGDLKTIVNAVSKGCDYGTPEKLLSHLDGLQRRVGVVNGRIMETWFQPS</sequence>
<dbReference type="EMBL" id="CP066167">
    <property type="protein sequence ID" value="QQD16880.1"/>
    <property type="molecule type" value="Genomic_DNA"/>
</dbReference>
<gene>
    <name evidence="2" type="ORF">I6N98_10840</name>
</gene>
<proteinExistence type="predicted"/>